<dbReference type="InterPro" id="IPR014729">
    <property type="entry name" value="Rossmann-like_a/b/a_fold"/>
</dbReference>
<comment type="cofactor">
    <cofactor evidence="1">
        <name>Zn(2+)</name>
        <dbReference type="ChEBI" id="CHEBI:29105"/>
    </cofactor>
</comment>
<dbReference type="Proteomes" id="UP001153678">
    <property type="component" value="Unassembled WGS sequence"/>
</dbReference>
<dbReference type="GO" id="GO:0004817">
    <property type="term" value="F:cysteine-tRNA ligase activity"/>
    <property type="evidence" value="ECO:0007669"/>
    <property type="project" value="TreeGrafter"/>
</dbReference>
<dbReference type="InterPro" id="IPR032678">
    <property type="entry name" value="tRNA-synt_1_cat_dom"/>
</dbReference>
<protein>
    <submittedName>
        <fullName evidence="8">18149_t:CDS:1</fullName>
    </submittedName>
</protein>
<dbReference type="InterPro" id="IPR024909">
    <property type="entry name" value="Cys-tRNA/MSH_ligase"/>
</dbReference>
<evidence type="ECO:0000256" key="3">
    <source>
        <dbReference type="ARBA" id="ARBA00022723"/>
    </source>
</evidence>
<evidence type="ECO:0000256" key="2">
    <source>
        <dbReference type="ARBA" id="ARBA00022598"/>
    </source>
</evidence>
<name>A0A9W4SRL7_9GLOM</name>
<keyword evidence="2" id="KW-0436">Ligase</keyword>
<dbReference type="OrthoDB" id="438179at2759"/>
<dbReference type="GO" id="GO:0046872">
    <property type="term" value="F:metal ion binding"/>
    <property type="evidence" value="ECO:0007669"/>
    <property type="project" value="UniProtKB-KW"/>
</dbReference>
<dbReference type="GO" id="GO:0005829">
    <property type="term" value="C:cytosol"/>
    <property type="evidence" value="ECO:0007669"/>
    <property type="project" value="TreeGrafter"/>
</dbReference>
<accession>A0A9W4SRL7</accession>
<evidence type="ECO:0000256" key="4">
    <source>
        <dbReference type="ARBA" id="ARBA00022741"/>
    </source>
</evidence>
<feature type="domain" description="tRNA synthetases class I catalytic" evidence="7">
    <location>
        <begin position="1"/>
        <end position="46"/>
    </location>
</feature>
<sequence>MSKSLGNVIFAKHFAKIYGVNIFRYLILNSHYNQVINFSEELIKQAIDYVRKIKNLLKRLNFYLYIGKIKVVKQKSQQEEIINSLLNNLNTIKTLFFLEQIINSLNKSIDKRENDSEKLQKTINDFYFILSLLGFRFDLPPYSLEVKLLIKKWQDLRNKSDYTQADKIRKKLQEMDVL</sequence>
<dbReference type="PANTHER" id="PTHR10890">
    <property type="entry name" value="CYSTEINYL-TRNA SYNTHETASE"/>
    <property type="match status" value="1"/>
</dbReference>
<dbReference type="SUPFAM" id="SSF47323">
    <property type="entry name" value="Anticodon-binding domain of a subclass of class I aminoacyl-tRNA synthetases"/>
    <property type="match status" value="1"/>
</dbReference>
<keyword evidence="3" id="KW-0479">Metal-binding</keyword>
<dbReference type="PANTHER" id="PTHR10890:SF3">
    <property type="entry name" value="CYSTEINE--TRNA LIGASE, CYTOPLASMIC"/>
    <property type="match status" value="1"/>
</dbReference>
<evidence type="ECO:0000259" key="7">
    <source>
        <dbReference type="Pfam" id="PF01406"/>
    </source>
</evidence>
<dbReference type="Gene3D" id="3.40.50.620">
    <property type="entry name" value="HUPs"/>
    <property type="match status" value="1"/>
</dbReference>
<evidence type="ECO:0000256" key="5">
    <source>
        <dbReference type="ARBA" id="ARBA00022833"/>
    </source>
</evidence>
<keyword evidence="6" id="KW-0067">ATP-binding</keyword>
<dbReference type="EMBL" id="CAMKVN010001837">
    <property type="protein sequence ID" value="CAI2178358.1"/>
    <property type="molecule type" value="Genomic_DNA"/>
</dbReference>
<dbReference type="GO" id="GO:0006423">
    <property type="term" value="P:cysteinyl-tRNA aminoacylation"/>
    <property type="evidence" value="ECO:0007669"/>
    <property type="project" value="TreeGrafter"/>
</dbReference>
<comment type="caution">
    <text evidence="8">The sequence shown here is derived from an EMBL/GenBank/DDBJ whole genome shotgun (WGS) entry which is preliminary data.</text>
</comment>
<evidence type="ECO:0000313" key="9">
    <source>
        <dbReference type="Proteomes" id="UP001153678"/>
    </source>
</evidence>
<evidence type="ECO:0000256" key="6">
    <source>
        <dbReference type="ARBA" id="ARBA00022840"/>
    </source>
</evidence>
<dbReference type="GO" id="GO:0005524">
    <property type="term" value="F:ATP binding"/>
    <property type="evidence" value="ECO:0007669"/>
    <property type="project" value="UniProtKB-KW"/>
</dbReference>
<organism evidence="8 9">
    <name type="scientific">Funneliformis geosporum</name>
    <dbReference type="NCBI Taxonomy" id="1117311"/>
    <lineage>
        <taxon>Eukaryota</taxon>
        <taxon>Fungi</taxon>
        <taxon>Fungi incertae sedis</taxon>
        <taxon>Mucoromycota</taxon>
        <taxon>Glomeromycotina</taxon>
        <taxon>Glomeromycetes</taxon>
        <taxon>Glomerales</taxon>
        <taxon>Glomeraceae</taxon>
        <taxon>Funneliformis</taxon>
    </lineage>
</organism>
<dbReference type="SUPFAM" id="SSF52374">
    <property type="entry name" value="Nucleotidylyl transferase"/>
    <property type="match status" value="1"/>
</dbReference>
<proteinExistence type="predicted"/>
<evidence type="ECO:0000256" key="1">
    <source>
        <dbReference type="ARBA" id="ARBA00001947"/>
    </source>
</evidence>
<dbReference type="Gene3D" id="1.20.120.1910">
    <property type="entry name" value="Cysteine-tRNA ligase, C-terminal anti-codon recognition domain"/>
    <property type="match status" value="1"/>
</dbReference>
<gene>
    <name evidence="8" type="ORF">FWILDA_LOCUS8547</name>
</gene>
<keyword evidence="4" id="KW-0547">Nucleotide-binding</keyword>
<reference evidence="8" key="1">
    <citation type="submission" date="2022-08" db="EMBL/GenBank/DDBJ databases">
        <authorList>
            <person name="Kallberg Y."/>
            <person name="Tangrot J."/>
            <person name="Rosling A."/>
        </authorList>
    </citation>
    <scope>NUCLEOTIDE SEQUENCE</scope>
    <source>
        <strain evidence="8">Wild A</strain>
    </source>
</reference>
<keyword evidence="5" id="KW-0862">Zinc</keyword>
<dbReference type="InterPro" id="IPR009080">
    <property type="entry name" value="tRNAsynth_Ia_anticodon-bd"/>
</dbReference>
<evidence type="ECO:0000313" key="8">
    <source>
        <dbReference type="EMBL" id="CAI2178358.1"/>
    </source>
</evidence>
<dbReference type="Pfam" id="PF01406">
    <property type="entry name" value="tRNA-synt_1e"/>
    <property type="match status" value="1"/>
</dbReference>
<dbReference type="AlphaFoldDB" id="A0A9W4SRL7"/>
<keyword evidence="9" id="KW-1185">Reference proteome</keyword>